<comment type="caution">
    <text evidence="1">The sequence shown here is derived from an EMBL/GenBank/DDBJ whole genome shotgun (WGS) entry which is preliminary data.</text>
</comment>
<dbReference type="EMBL" id="BART01012845">
    <property type="protein sequence ID" value="GAG86057.1"/>
    <property type="molecule type" value="Genomic_DNA"/>
</dbReference>
<reference evidence="1" key="1">
    <citation type="journal article" date="2014" name="Front. Microbiol.">
        <title>High frequency of phylogenetically diverse reductive dehalogenase-homologous genes in deep subseafloor sedimentary metagenomes.</title>
        <authorList>
            <person name="Kawai M."/>
            <person name="Futagami T."/>
            <person name="Toyoda A."/>
            <person name="Takaki Y."/>
            <person name="Nishi S."/>
            <person name="Hori S."/>
            <person name="Arai W."/>
            <person name="Tsubouchi T."/>
            <person name="Morono Y."/>
            <person name="Uchiyama I."/>
            <person name="Ito T."/>
            <person name="Fujiyama A."/>
            <person name="Inagaki F."/>
            <person name="Takami H."/>
        </authorList>
    </citation>
    <scope>NUCLEOTIDE SEQUENCE</scope>
    <source>
        <strain evidence="1">Expedition CK06-06</strain>
    </source>
</reference>
<proteinExistence type="predicted"/>
<organism evidence="1">
    <name type="scientific">marine sediment metagenome</name>
    <dbReference type="NCBI Taxonomy" id="412755"/>
    <lineage>
        <taxon>unclassified sequences</taxon>
        <taxon>metagenomes</taxon>
        <taxon>ecological metagenomes</taxon>
    </lineage>
</organism>
<gene>
    <name evidence="1" type="ORF">S01H4_26579</name>
</gene>
<evidence type="ECO:0000313" key="1">
    <source>
        <dbReference type="EMBL" id="GAG86057.1"/>
    </source>
</evidence>
<accession>X1BY65</accession>
<protein>
    <submittedName>
        <fullName evidence="1">Uncharacterized protein</fullName>
    </submittedName>
</protein>
<dbReference type="AlphaFoldDB" id="X1BY65"/>
<sequence>MLAVLGVDLCDSDTSRRSQAPLDMGTLYRFLHLFLQP</sequence>
<feature type="non-terminal residue" evidence="1">
    <location>
        <position position="37"/>
    </location>
</feature>
<name>X1BY65_9ZZZZ</name>